<dbReference type="InterPro" id="IPR006225">
    <property type="entry name" value="PsdUridine_synth_RluC/D"/>
</dbReference>
<dbReference type="EMBL" id="UINC01055060">
    <property type="protein sequence ID" value="SVB73510.1"/>
    <property type="molecule type" value="Genomic_DNA"/>
</dbReference>
<dbReference type="InterPro" id="IPR036986">
    <property type="entry name" value="S4_RNA-bd_sf"/>
</dbReference>
<dbReference type="GO" id="GO:0000455">
    <property type="term" value="P:enzyme-directed rRNA pseudouridine synthesis"/>
    <property type="evidence" value="ECO:0007669"/>
    <property type="project" value="TreeGrafter"/>
</dbReference>
<protein>
    <recommendedName>
        <fullName evidence="3">Pseudouridine synthase RsuA/RluA-like domain-containing protein</fullName>
    </recommendedName>
</protein>
<dbReference type="PROSITE" id="PS50889">
    <property type="entry name" value="S4"/>
    <property type="match status" value="1"/>
</dbReference>
<dbReference type="PANTHER" id="PTHR21600">
    <property type="entry name" value="MITOCHONDRIAL RNA PSEUDOURIDINE SYNTHASE"/>
    <property type="match status" value="1"/>
</dbReference>
<dbReference type="PROSITE" id="PS01129">
    <property type="entry name" value="PSI_RLU"/>
    <property type="match status" value="1"/>
</dbReference>
<dbReference type="SUPFAM" id="SSF55120">
    <property type="entry name" value="Pseudouridine synthase"/>
    <property type="match status" value="1"/>
</dbReference>
<dbReference type="GO" id="GO:0003723">
    <property type="term" value="F:RNA binding"/>
    <property type="evidence" value="ECO:0007669"/>
    <property type="project" value="InterPro"/>
</dbReference>
<dbReference type="Pfam" id="PF00849">
    <property type="entry name" value="PseudoU_synth_2"/>
    <property type="match status" value="1"/>
</dbReference>
<accession>A0A382GE83</accession>
<organism evidence="4">
    <name type="scientific">marine metagenome</name>
    <dbReference type="NCBI Taxonomy" id="408172"/>
    <lineage>
        <taxon>unclassified sequences</taxon>
        <taxon>metagenomes</taxon>
        <taxon>ecological metagenomes</taxon>
    </lineage>
</organism>
<comment type="similarity">
    <text evidence="1">Belongs to the pseudouridine synthase RluA family.</text>
</comment>
<evidence type="ECO:0000259" key="3">
    <source>
        <dbReference type="Pfam" id="PF00849"/>
    </source>
</evidence>
<proteinExistence type="inferred from homology"/>
<evidence type="ECO:0000256" key="2">
    <source>
        <dbReference type="ARBA" id="ARBA00023235"/>
    </source>
</evidence>
<name>A0A382GE83_9ZZZZ</name>
<dbReference type="CDD" id="cd02869">
    <property type="entry name" value="PseudoU_synth_RluA_like"/>
    <property type="match status" value="1"/>
</dbReference>
<dbReference type="Gene3D" id="3.30.2350.10">
    <property type="entry name" value="Pseudouridine synthase"/>
    <property type="match status" value="1"/>
</dbReference>
<evidence type="ECO:0000313" key="4">
    <source>
        <dbReference type="EMBL" id="SVB73510.1"/>
    </source>
</evidence>
<feature type="domain" description="Pseudouridine synthase RsuA/RluA-like" evidence="3">
    <location>
        <begin position="64"/>
        <end position="216"/>
    </location>
</feature>
<sequence length="293" mass="32690">VSRARVQDCIKSGAAVVNGKQVKSSYLLELNDRINISLNQPKELALNVQPEEIDLKILYKDDSIIVINKPAGLIVHPGVGNESGTLLNGLVNNFSQLSNVNGPVRQGIVHRLDADTSGIILIAKTNDAHLHLAEQFKNRTVRKEYRSLTWGTWDEISGKINEKISRSRSDPRVYCVGQKGKESITDYLVLDQYRYCSQVSFFPKTGRTHQIRVHSAWFGNPIFGDEKYGGGIRKCKGFLAEVSKNLSRAMTIFGRHALHAYKIEFTHPKTGKMINFTAPIPDAFVNLIETISG</sequence>
<keyword evidence="2" id="KW-0413">Isomerase</keyword>
<dbReference type="Gene3D" id="3.10.290.10">
    <property type="entry name" value="RNA-binding S4 domain"/>
    <property type="match status" value="1"/>
</dbReference>
<dbReference type="InterPro" id="IPR006224">
    <property type="entry name" value="PsdUridine_synth_RluA-like_CS"/>
</dbReference>
<dbReference type="PANTHER" id="PTHR21600:SF44">
    <property type="entry name" value="RIBOSOMAL LARGE SUBUNIT PSEUDOURIDINE SYNTHASE D"/>
    <property type="match status" value="1"/>
</dbReference>
<dbReference type="InterPro" id="IPR050188">
    <property type="entry name" value="RluA_PseudoU_synthase"/>
</dbReference>
<dbReference type="AlphaFoldDB" id="A0A382GE83"/>
<reference evidence="4" key="1">
    <citation type="submission" date="2018-05" db="EMBL/GenBank/DDBJ databases">
        <authorList>
            <person name="Lanie J.A."/>
            <person name="Ng W.-L."/>
            <person name="Kazmierczak K.M."/>
            <person name="Andrzejewski T.M."/>
            <person name="Davidsen T.M."/>
            <person name="Wayne K.J."/>
            <person name="Tettelin H."/>
            <person name="Glass J.I."/>
            <person name="Rusch D."/>
            <person name="Podicherti R."/>
            <person name="Tsui H.-C.T."/>
            <person name="Winkler M.E."/>
        </authorList>
    </citation>
    <scope>NUCLEOTIDE SEQUENCE</scope>
</reference>
<dbReference type="NCBIfam" id="TIGR00005">
    <property type="entry name" value="rluA_subfam"/>
    <property type="match status" value="1"/>
</dbReference>
<dbReference type="InterPro" id="IPR020103">
    <property type="entry name" value="PsdUridine_synth_cat_dom_sf"/>
</dbReference>
<dbReference type="GO" id="GO:0009982">
    <property type="term" value="F:pseudouridine synthase activity"/>
    <property type="evidence" value="ECO:0007669"/>
    <property type="project" value="InterPro"/>
</dbReference>
<gene>
    <name evidence="4" type="ORF">METZ01_LOCUS226364</name>
</gene>
<evidence type="ECO:0000256" key="1">
    <source>
        <dbReference type="ARBA" id="ARBA00010876"/>
    </source>
</evidence>
<feature type="non-terminal residue" evidence="4">
    <location>
        <position position="1"/>
    </location>
</feature>
<dbReference type="InterPro" id="IPR006145">
    <property type="entry name" value="PsdUridine_synth_RsuA/RluA"/>
</dbReference>